<comment type="caution">
    <text evidence="1">The sequence shown here is derived from an EMBL/GenBank/DDBJ whole genome shotgun (WGS) entry which is preliminary data.</text>
</comment>
<proteinExistence type="predicted"/>
<accession>A0A225M1R5</accession>
<evidence type="ECO:0000313" key="1">
    <source>
        <dbReference type="EMBL" id="OWT55258.1"/>
    </source>
</evidence>
<organism evidence="1 2">
    <name type="scientific">Candidimonas nitroreducens</name>
    <dbReference type="NCBI Taxonomy" id="683354"/>
    <lineage>
        <taxon>Bacteria</taxon>
        <taxon>Pseudomonadati</taxon>
        <taxon>Pseudomonadota</taxon>
        <taxon>Betaproteobacteria</taxon>
        <taxon>Burkholderiales</taxon>
        <taxon>Alcaligenaceae</taxon>
        <taxon>Candidimonas</taxon>
    </lineage>
</organism>
<gene>
    <name evidence="1" type="ORF">CEY11_21345</name>
</gene>
<reference evidence="2" key="1">
    <citation type="submission" date="2017-06" db="EMBL/GenBank/DDBJ databases">
        <title>Herbaspirillum phytohormonus sp. nov., isolated from the root nodule of Robinia pseudoacacia in lead-zinc mine.</title>
        <authorList>
            <person name="Fan M."/>
            <person name="Lin Y."/>
        </authorList>
    </citation>
    <scope>NUCLEOTIDE SEQUENCE [LARGE SCALE GENOMIC DNA]</scope>
    <source>
        <strain evidence="2">SC-089</strain>
    </source>
</reference>
<evidence type="ECO:0008006" key="3">
    <source>
        <dbReference type="Google" id="ProtNLM"/>
    </source>
</evidence>
<name>A0A225M1R5_9BURK</name>
<dbReference type="Proteomes" id="UP000214603">
    <property type="component" value="Unassembled WGS sequence"/>
</dbReference>
<protein>
    <recommendedName>
        <fullName evidence="3">DNA-binding protein</fullName>
    </recommendedName>
</protein>
<sequence>MDSESPARGRYYTTTDIAVWLGKHPVTIRSWRVRNAKAGFLKYGPPYEYRDGKVVYPVQAFRDWCAGHEVIDGVVHMALPLSAVDELQRYADEVSRGRNAQ</sequence>
<keyword evidence="2" id="KW-1185">Reference proteome</keyword>
<dbReference type="AlphaFoldDB" id="A0A225M1R5"/>
<evidence type="ECO:0000313" key="2">
    <source>
        <dbReference type="Proteomes" id="UP000214603"/>
    </source>
</evidence>
<dbReference type="EMBL" id="NJIH01000013">
    <property type="protein sequence ID" value="OWT55258.1"/>
    <property type="molecule type" value="Genomic_DNA"/>
</dbReference>